<dbReference type="AlphaFoldDB" id="A9GA37"/>
<accession>A9GA37</accession>
<feature type="region of interest" description="Disordered" evidence="1">
    <location>
        <begin position="1"/>
        <end position="22"/>
    </location>
</feature>
<name>A9GA37_SORC5</name>
<dbReference type="STRING" id="448385.sce2652"/>
<sequence length="32" mass="3331">MVVRSNDPDRRAGPVEVQGGLSLGPCVVGDLH</sequence>
<feature type="compositionally biased region" description="Basic and acidic residues" evidence="1">
    <location>
        <begin position="1"/>
        <end position="13"/>
    </location>
</feature>
<evidence type="ECO:0000313" key="2">
    <source>
        <dbReference type="EMBL" id="CAN92811.1"/>
    </source>
</evidence>
<dbReference type="EMBL" id="AM746676">
    <property type="protein sequence ID" value="CAN92811.1"/>
    <property type="molecule type" value="Genomic_DNA"/>
</dbReference>
<reference evidence="2 3" key="1">
    <citation type="journal article" date="2007" name="Nat. Biotechnol.">
        <title>Complete genome sequence of the myxobacterium Sorangium cellulosum.</title>
        <authorList>
            <person name="Schneiker S."/>
            <person name="Perlova O."/>
            <person name="Kaiser O."/>
            <person name="Gerth K."/>
            <person name="Alici A."/>
            <person name="Altmeyer M.O."/>
            <person name="Bartels D."/>
            <person name="Bekel T."/>
            <person name="Beyer S."/>
            <person name="Bode E."/>
            <person name="Bode H.B."/>
            <person name="Bolten C.J."/>
            <person name="Choudhuri J.V."/>
            <person name="Doss S."/>
            <person name="Elnakady Y.A."/>
            <person name="Frank B."/>
            <person name="Gaigalat L."/>
            <person name="Goesmann A."/>
            <person name="Groeger C."/>
            <person name="Gross F."/>
            <person name="Jelsbak L."/>
            <person name="Jelsbak L."/>
            <person name="Kalinowski J."/>
            <person name="Kegler C."/>
            <person name="Knauber T."/>
            <person name="Konietzny S."/>
            <person name="Kopp M."/>
            <person name="Krause L."/>
            <person name="Krug D."/>
            <person name="Linke B."/>
            <person name="Mahmud T."/>
            <person name="Martinez-Arias R."/>
            <person name="McHardy A.C."/>
            <person name="Merai M."/>
            <person name="Meyer F."/>
            <person name="Mormann S."/>
            <person name="Munoz-Dorado J."/>
            <person name="Perez J."/>
            <person name="Pradella S."/>
            <person name="Rachid S."/>
            <person name="Raddatz G."/>
            <person name="Rosenau F."/>
            <person name="Rueckert C."/>
            <person name="Sasse F."/>
            <person name="Scharfe M."/>
            <person name="Schuster S.C."/>
            <person name="Suen G."/>
            <person name="Treuner-Lange A."/>
            <person name="Velicer G.J."/>
            <person name="Vorholter F.-J."/>
            <person name="Weissman K.J."/>
            <person name="Welch R.D."/>
            <person name="Wenzel S.C."/>
            <person name="Whitworth D.E."/>
            <person name="Wilhelm S."/>
            <person name="Wittmann C."/>
            <person name="Bloecker H."/>
            <person name="Puehler A."/>
            <person name="Mueller R."/>
        </authorList>
    </citation>
    <scope>NUCLEOTIDE SEQUENCE [LARGE SCALE GENOMIC DNA]</scope>
    <source>
        <strain evidence="3">So ce56</strain>
    </source>
</reference>
<evidence type="ECO:0000256" key="1">
    <source>
        <dbReference type="SAM" id="MobiDB-lite"/>
    </source>
</evidence>
<proteinExistence type="predicted"/>
<dbReference type="Proteomes" id="UP000002139">
    <property type="component" value="Chromosome"/>
</dbReference>
<keyword evidence="3" id="KW-1185">Reference proteome</keyword>
<dbReference type="HOGENOM" id="CLU_3391386_0_0_7"/>
<dbReference type="KEGG" id="scl:sce2652"/>
<protein>
    <submittedName>
        <fullName evidence="2">Uncharacterized protein</fullName>
    </submittedName>
</protein>
<gene>
    <name evidence="2" type="ordered locus">sce2652</name>
</gene>
<evidence type="ECO:0000313" key="3">
    <source>
        <dbReference type="Proteomes" id="UP000002139"/>
    </source>
</evidence>
<organism evidence="2 3">
    <name type="scientific">Sorangium cellulosum (strain So ce56)</name>
    <name type="common">Polyangium cellulosum (strain So ce56)</name>
    <dbReference type="NCBI Taxonomy" id="448385"/>
    <lineage>
        <taxon>Bacteria</taxon>
        <taxon>Pseudomonadati</taxon>
        <taxon>Myxococcota</taxon>
        <taxon>Polyangia</taxon>
        <taxon>Polyangiales</taxon>
        <taxon>Polyangiaceae</taxon>
        <taxon>Sorangium</taxon>
    </lineage>
</organism>